<dbReference type="PANTHER" id="PTHR36434">
    <property type="entry name" value="MEMBRANE PROTEASE YUGP-RELATED"/>
    <property type="match status" value="1"/>
</dbReference>
<evidence type="ECO:0000256" key="1">
    <source>
        <dbReference type="SAM" id="Phobius"/>
    </source>
</evidence>
<dbReference type="Pfam" id="PF04298">
    <property type="entry name" value="Zn_peptidase_2"/>
    <property type="match status" value="1"/>
</dbReference>
<dbReference type="InterPro" id="IPR007395">
    <property type="entry name" value="Zn_peptidase_2"/>
</dbReference>
<feature type="transmembrane region" description="Helical" evidence="1">
    <location>
        <begin position="203"/>
        <end position="225"/>
    </location>
</feature>
<name>A0A2A6REK8_9CHLR</name>
<organism evidence="2 3">
    <name type="scientific">Candidatus Viridilinea mediisalina</name>
    <dbReference type="NCBI Taxonomy" id="2024553"/>
    <lineage>
        <taxon>Bacteria</taxon>
        <taxon>Bacillati</taxon>
        <taxon>Chloroflexota</taxon>
        <taxon>Chloroflexia</taxon>
        <taxon>Chloroflexales</taxon>
        <taxon>Chloroflexineae</taxon>
        <taxon>Oscillochloridaceae</taxon>
        <taxon>Candidatus Viridilinea</taxon>
    </lineage>
</organism>
<proteinExistence type="predicted"/>
<dbReference type="RefSeq" id="WP_097645757.1">
    <property type="nucleotide sequence ID" value="NZ_NQWI01000149.1"/>
</dbReference>
<gene>
    <name evidence="2" type="ORF">CJ255_19475</name>
</gene>
<dbReference type="Proteomes" id="UP000220527">
    <property type="component" value="Unassembled WGS sequence"/>
</dbReference>
<keyword evidence="1" id="KW-0812">Transmembrane</keyword>
<evidence type="ECO:0000313" key="2">
    <source>
        <dbReference type="EMBL" id="PDW01190.1"/>
    </source>
</evidence>
<comment type="caution">
    <text evidence="2">The sequence shown here is derived from an EMBL/GenBank/DDBJ whole genome shotgun (WGS) entry which is preliminary data.</text>
</comment>
<reference evidence="3" key="1">
    <citation type="submission" date="2017-08" db="EMBL/GenBank/DDBJ databases">
        <authorList>
            <person name="Grouzdev D.S."/>
            <person name="Gaisin V.A."/>
            <person name="Rysina M.S."/>
            <person name="Gorlenko V.M."/>
        </authorList>
    </citation>
    <scope>NUCLEOTIDE SEQUENCE [LARGE SCALE GENOMIC DNA]</scope>
    <source>
        <strain evidence="3">Kir15-3F</strain>
    </source>
</reference>
<feature type="transmembrane region" description="Helical" evidence="1">
    <location>
        <begin position="146"/>
        <end position="167"/>
    </location>
</feature>
<feature type="transmembrane region" description="Helical" evidence="1">
    <location>
        <begin position="116"/>
        <end position="139"/>
    </location>
</feature>
<dbReference type="AlphaFoldDB" id="A0A2A6REK8"/>
<dbReference type="OrthoDB" id="9784298at2"/>
<evidence type="ECO:0000313" key="3">
    <source>
        <dbReference type="Proteomes" id="UP000220527"/>
    </source>
</evidence>
<accession>A0A2A6REK8</accession>
<keyword evidence="1" id="KW-1133">Transmembrane helix</keyword>
<keyword evidence="1" id="KW-0472">Membrane</keyword>
<protein>
    <submittedName>
        <fullName evidence="2">Zinc metallopeptidase</fullName>
    </submittedName>
</protein>
<dbReference type="PANTHER" id="PTHR36434:SF1">
    <property type="entry name" value="MEMBRANE PROTEASE YUGP-RELATED"/>
    <property type="match status" value="1"/>
</dbReference>
<keyword evidence="3" id="KW-1185">Reference proteome</keyword>
<sequence>MFVYLILVVPAMLFTFWAQWRVKSSFEKWSKVPSAQQLNGMDVARTLMQNEGLSHVQIERIGGELTDHYDPNGQVMRLSDGSLQPTVAAMAIVAHELGHAAQDQEGYFWLRARSSIVGAANIGTNLGSTLFFIGIILALFAERLGLFVAVIGVILFSAAVVFTFVTLPVEFNASTRAREMLMRNGLVTVEESKGVNAVLNAAALTYVAAAAQALAQLLYFISILVRRR</sequence>
<dbReference type="EMBL" id="NQWI01000149">
    <property type="protein sequence ID" value="PDW01190.1"/>
    <property type="molecule type" value="Genomic_DNA"/>
</dbReference>